<name>A0ABP9SK90_9ACTN</name>
<dbReference type="Gene3D" id="3.30.420.40">
    <property type="match status" value="2"/>
</dbReference>
<comment type="caution">
    <text evidence="2">The sequence shown here is derived from an EMBL/GenBank/DDBJ whole genome shotgun (WGS) entry which is preliminary data.</text>
</comment>
<gene>
    <name evidence="2" type="ORF">GCM10023322_70280</name>
</gene>
<evidence type="ECO:0000313" key="3">
    <source>
        <dbReference type="Proteomes" id="UP001501570"/>
    </source>
</evidence>
<reference evidence="3" key="1">
    <citation type="journal article" date="2019" name="Int. J. Syst. Evol. Microbiol.">
        <title>The Global Catalogue of Microorganisms (GCM) 10K type strain sequencing project: providing services to taxonomists for standard genome sequencing and annotation.</title>
        <authorList>
            <consortium name="The Broad Institute Genomics Platform"/>
            <consortium name="The Broad Institute Genome Sequencing Center for Infectious Disease"/>
            <person name="Wu L."/>
            <person name="Ma J."/>
        </authorList>
    </citation>
    <scope>NUCLEOTIDE SEQUENCE [LARGE SCALE GENOMIC DNA]</scope>
    <source>
        <strain evidence="3">JCM 18304</strain>
    </source>
</reference>
<dbReference type="InterPro" id="IPR000600">
    <property type="entry name" value="ROK"/>
</dbReference>
<dbReference type="RefSeq" id="WP_345637136.1">
    <property type="nucleotide sequence ID" value="NZ_BAABJQ010000031.1"/>
</dbReference>
<dbReference type="PANTHER" id="PTHR18964:SF149">
    <property type="entry name" value="BIFUNCTIONAL UDP-N-ACETYLGLUCOSAMINE 2-EPIMERASE_N-ACETYLMANNOSAMINE KINASE"/>
    <property type="match status" value="1"/>
</dbReference>
<dbReference type="PANTHER" id="PTHR18964">
    <property type="entry name" value="ROK (REPRESSOR, ORF, KINASE) FAMILY"/>
    <property type="match status" value="1"/>
</dbReference>
<dbReference type="Pfam" id="PF00480">
    <property type="entry name" value="ROK"/>
    <property type="match status" value="1"/>
</dbReference>
<organism evidence="2 3">
    <name type="scientific">Rugosimonospora acidiphila</name>
    <dbReference type="NCBI Taxonomy" id="556531"/>
    <lineage>
        <taxon>Bacteria</taxon>
        <taxon>Bacillati</taxon>
        <taxon>Actinomycetota</taxon>
        <taxon>Actinomycetes</taxon>
        <taxon>Micromonosporales</taxon>
        <taxon>Micromonosporaceae</taxon>
        <taxon>Rugosimonospora</taxon>
    </lineage>
</organism>
<evidence type="ECO:0000256" key="1">
    <source>
        <dbReference type="ARBA" id="ARBA00006479"/>
    </source>
</evidence>
<sequence length="318" mass="32032">MSQPEQSSGAGGPHDVVVAIDVGGTAMKTALVDRDGVAVHSQRYATNAQRGGDAVVATILEVAESLAEKGRADGYRVRAVGVAVPGIVDETAGVAVWAANVDFRDVPLRRLVSERLGLPAVLGHDVRAGGVAEARLGAGRGYGHVLVVPIGTGIAAAHVVHGKAFAGAHGAAGEIGHIIVRPGGHGCGCGAHGCLEAEASAAAIGRAYSARIGRPATALDLVGRLAEGDPIATEVWTEAIDVLADGLRTGLTLFDPEVIVIGGGLAEAGDALIRPLREALAGKLTFQYMPAMVRAELGDEAGCLGAGLLALAALEDQS</sequence>
<dbReference type="Proteomes" id="UP001501570">
    <property type="component" value="Unassembled WGS sequence"/>
</dbReference>
<comment type="similarity">
    <text evidence="1">Belongs to the ROK (NagC/XylR) family.</text>
</comment>
<evidence type="ECO:0000313" key="2">
    <source>
        <dbReference type="EMBL" id="GAA5197948.1"/>
    </source>
</evidence>
<dbReference type="InterPro" id="IPR043129">
    <property type="entry name" value="ATPase_NBD"/>
</dbReference>
<proteinExistence type="inferred from homology"/>
<dbReference type="EMBL" id="BAABJQ010000031">
    <property type="protein sequence ID" value="GAA5197948.1"/>
    <property type="molecule type" value="Genomic_DNA"/>
</dbReference>
<dbReference type="SUPFAM" id="SSF53067">
    <property type="entry name" value="Actin-like ATPase domain"/>
    <property type="match status" value="1"/>
</dbReference>
<accession>A0ABP9SK90</accession>
<keyword evidence="3" id="KW-1185">Reference proteome</keyword>
<protein>
    <submittedName>
        <fullName evidence="2">ROK family protein</fullName>
    </submittedName>
</protein>